<evidence type="ECO:0000256" key="1">
    <source>
        <dbReference type="SAM" id="MobiDB-lite"/>
    </source>
</evidence>
<reference evidence="2 3" key="1">
    <citation type="journal article" date="2021" name="Nat. Plants">
        <title>The Taxus genome provides insights into paclitaxel biosynthesis.</title>
        <authorList>
            <person name="Xiong X."/>
            <person name="Gou J."/>
            <person name="Liao Q."/>
            <person name="Li Y."/>
            <person name="Zhou Q."/>
            <person name="Bi G."/>
            <person name="Li C."/>
            <person name="Du R."/>
            <person name="Wang X."/>
            <person name="Sun T."/>
            <person name="Guo L."/>
            <person name="Liang H."/>
            <person name="Lu P."/>
            <person name="Wu Y."/>
            <person name="Zhang Z."/>
            <person name="Ro D.K."/>
            <person name="Shang Y."/>
            <person name="Huang S."/>
            <person name="Yan J."/>
        </authorList>
    </citation>
    <scope>NUCLEOTIDE SEQUENCE [LARGE SCALE GENOMIC DNA]</scope>
    <source>
        <strain evidence="2">Ta-2019</strain>
    </source>
</reference>
<evidence type="ECO:0000313" key="2">
    <source>
        <dbReference type="EMBL" id="KAH9314340.1"/>
    </source>
</evidence>
<feature type="non-terminal residue" evidence="2">
    <location>
        <position position="1"/>
    </location>
</feature>
<comment type="caution">
    <text evidence="2">The sequence shown here is derived from an EMBL/GenBank/DDBJ whole genome shotgun (WGS) entry which is preliminary data.</text>
</comment>
<organism evidence="2 3">
    <name type="scientific">Taxus chinensis</name>
    <name type="common">Chinese yew</name>
    <name type="synonym">Taxus wallichiana var. chinensis</name>
    <dbReference type="NCBI Taxonomy" id="29808"/>
    <lineage>
        <taxon>Eukaryota</taxon>
        <taxon>Viridiplantae</taxon>
        <taxon>Streptophyta</taxon>
        <taxon>Embryophyta</taxon>
        <taxon>Tracheophyta</taxon>
        <taxon>Spermatophyta</taxon>
        <taxon>Pinopsida</taxon>
        <taxon>Pinidae</taxon>
        <taxon>Conifers II</taxon>
        <taxon>Cupressales</taxon>
        <taxon>Taxaceae</taxon>
        <taxon>Taxus</taxon>
    </lineage>
</organism>
<name>A0AA38G1Y8_TAXCH</name>
<sequence length="76" mass="8025">RKYIARAKVGPSAHSTRVPVHVNSPTPKARAVRSSDSARNTPSPSSCISRSTNGSDRLPDLRYAGGLTAAACTFKD</sequence>
<accession>A0AA38G1Y8</accession>
<evidence type="ECO:0000313" key="3">
    <source>
        <dbReference type="Proteomes" id="UP000824469"/>
    </source>
</evidence>
<dbReference type="EMBL" id="JAHRHJ020000005">
    <property type="protein sequence ID" value="KAH9314340.1"/>
    <property type="molecule type" value="Genomic_DNA"/>
</dbReference>
<gene>
    <name evidence="2" type="ORF">KI387_022967</name>
</gene>
<dbReference type="Proteomes" id="UP000824469">
    <property type="component" value="Unassembled WGS sequence"/>
</dbReference>
<feature type="non-terminal residue" evidence="2">
    <location>
        <position position="76"/>
    </location>
</feature>
<feature type="region of interest" description="Disordered" evidence="1">
    <location>
        <begin position="1"/>
        <end position="60"/>
    </location>
</feature>
<dbReference type="AlphaFoldDB" id="A0AA38G1Y8"/>
<keyword evidence="3" id="KW-1185">Reference proteome</keyword>
<feature type="compositionally biased region" description="Polar residues" evidence="1">
    <location>
        <begin position="34"/>
        <end position="55"/>
    </location>
</feature>
<protein>
    <submittedName>
        <fullName evidence="2">Uncharacterized protein</fullName>
    </submittedName>
</protein>
<proteinExistence type="predicted"/>